<organism evidence="3 4">
    <name type="scientific">Umbra pygmaea</name>
    <name type="common">Eastern mudminnow</name>
    <dbReference type="NCBI Taxonomy" id="75934"/>
    <lineage>
        <taxon>Eukaryota</taxon>
        <taxon>Metazoa</taxon>
        <taxon>Chordata</taxon>
        <taxon>Craniata</taxon>
        <taxon>Vertebrata</taxon>
        <taxon>Euteleostomi</taxon>
        <taxon>Actinopterygii</taxon>
        <taxon>Neopterygii</taxon>
        <taxon>Teleostei</taxon>
        <taxon>Protacanthopterygii</taxon>
        <taxon>Esociformes</taxon>
        <taxon>Umbridae</taxon>
        <taxon>Umbra</taxon>
    </lineage>
</organism>
<dbReference type="EMBL" id="JAGEUA010000011">
    <property type="protein sequence ID" value="KAL0962022.1"/>
    <property type="molecule type" value="Genomic_DNA"/>
</dbReference>
<feature type="region of interest" description="Disordered" evidence="1">
    <location>
        <begin position="76"/>
        <end position="156"/>
    </location>
</feature>
<reference evidence="3 4" key="1">
    <citation type="submission" date="2024-06" db="EMBL/GenBank/DDBJ databases">
        <authorList>
            <person name="Pan Q."/>
            <person name="Wen M."/>
            <person name="Jouanno E."/>
            <person name="Zahm M."/>
            <person name="Klopp C."/>
            <person name="Cabau C."/>
            <person name="Louis A."/>
            <person name="Berthelot C."/>
            <person name="Parey E."/>
            <person name="Roest Crollius H."/>
            <person name="Montfort J."/>
            <person name="Robinson-Rechavi M."/>
            <person name="Bouchez O."/>
            <person name="Lampietro C."/>
            <person name="Lopez Roques C."/>
            <person name="Donnadieu C."/>
            <person name="Postlethwait J."/>
            <person name="Bobe J."/>
            <person name="Verreycken H."/>
            <person name="Guiguen Y."/>
        </authorList>
    </citation>
    <scope>NUCLEOTIDE SEQUENCE [LARGE SCALE GENOMIC DNA]</scope>
    <source>
        <strain evidence="3">Up_M1</strain>
        <tissue evidence="3">Testis</tissue>
    </source>
</reference>
<accession>A0ABD0WCV2</accession>
<keyword evidence="2" id="KW-0472">Membrane</keyword>
<keyword evidence="2" id="KW-0812">Transmembrane</keyword>
<proteinExistence type="predicted"/>
<keyword evidence="4" id="KW-1185">Reference proteome</keyword>
<dbReference type="AlphaFoldDB" id="A0ABD0WCV2"/>
<evidence type="ECO:0000313" key="3">
    <source>
        <dbReference type="EMBL" id="KAL0962022.1"/>
    </source>
</evidence>
<keyword evidence="2" id="KW-1133">Transmembrane helix</keyword>
<feature type="compositionally biased region" description="Low complexity" evidence="1">
    <location>
        <begin position="275"/>
        <end position="285"/>
    </location>
</feature>
<evidence type="ECO:0008006" key="5">
    <source>
        <dbReference type="Google" id="ProtNLM"/>
    </source>
</evidence>
<feature type="transmembrane region" description="Helical" evidence="2">
    <location>
        <begin position="29"/>
        <end position="51"/>
    </location>
</feature>
<gene>
    <name evidence="3" type="ORF">UPYG_G00334750</name>
</gene>
<protein>
    <recommendedName>
        <fullName evidence="5">Phosphoprotein membrane anchor with glycosphingolipid microdomains 1</fullName>
    </recommendedName>
</protein>
<dbReference type="InterPro" id="IPR032748">
    <property type="entry name" value="PAG"/>
</dbReference>
<dbReference type="Pfam" id="PF15347">
    <property type="entry name" value="PAG"/>
    <property type="match status" value="1"/>
</dbReference>
<dbReference type="PANTHER" id="PTHR16322:SF0">
    <property type="entry name" value="PHOSPHOPROTEIN ASSOCIATED WITH GLYCOSPHINGOLIPID-ENRICHED MICRODOMAINS 1"/>
    <property type="match status" value="1"/>
</dbReference>
<evidence type="ECO:0000256" key="2">
    <source>
        <dbReference type="SAM" id="Phobius"/>
    </source>
</evidence>
<feature type="region of interest" description="Disordered" evidence="1">
    <location>
        <begin position="390"/>
        <end position="430"/>
    </location>
</feature>
<sequence>MAPVHSALWGLGVAGSGVTTTLSLGNDQLVVVGTLTAISAFVLLSLLLLLCTSCQGQKKSNIHPGDQENLMNGVSEKETVTESQSVDSPVTDPAVSSSHNGPLTSGTVLTDTQENSPQPSEDMLSSQSELRCSKCPQDRELPSIPPNSALDGVGASNGLPHPLSGDGTYEVVKDSGGVMASRDVSVEDSLYETVKELKDQAGRLTLPNGYGTTSPLSPDDNQHLNHLDCVPPILHNGSLSPCTSERGPLCAGVEYASVDLNKKSRYSADMESRRSASIAAAVSPAEEPEEDRPPPVPEKVLDENDNHPSVMDGEGPVMMEQFHSPMTPSPGLDDHVLSEIELSDLYSTVERSNLDEKESDYSSIAEFKGLVPESSSSDLYATVRDIYPQPGVGDTQVPAGDLQEPAAESTDPGYETIRIPKPGSGEDLGVGNQVRVESDYECVEELGLNGENSRL</sequence>
<feature type="compositionally biased region" description="Polar residues" evidence="1">
    <location>
        <begin position="81"/>
        <end position="130"/>
    </location>
</feature>
<dbReference type="Proteomes" id="UP001557470">
    <property type="component" value="Unassembled WGS sequence"/>
</dbReference>
<feature type="region of interest" description="Disordered" evidence="1">
    <location>
        <begin position="267"/>
        <end position="307"/>
    </location>
</feature>
<name>A0ABD0WCV2_UMBPY</name>
<dbReference type="PANTHER" id="PTHR16322">
    <property type="entry name" value="PHOSPHOPROTEIN ASSOCIATED WITH GLYCOSPHINGOLIPID-ENRICHED MICRODOMAINS 1"/>
    <property type="match status" value="1"/>
</dbReference>
<evidence type="ECO:0000256" key="1">
    <source>
        <dbReference type="SAM" id="MobiDB-lite"/>
    </source>
</evidence>
<evidence type="ECO:0000313" key="4">
    <source>
        <dbReference type="Proteomes" id="UP001557470"/>
    </source>
</evidence>
<comment type="caution">
    <text evidence="3">The sequence shown here is derived from an EMBL/GenBank/DDBJ whole genome shotgun (WGS) entry which is preliminary data.</text>
</comment>